<evidence type="ECO:0000313" key="1">
    <source>
        <dbReference type="EMBL" id="VED65180.1"/>
    </source>
</evidence>
<dbReference type="EMBL" id="LR134265">
    <property type="protein sequence ID" value="VED65180.1"/>
    <property type="molecule type" value="Genomic_DNA"/>
</dbReference>
<dbReference type="Proteomes" id="UP000268870">
    <property type="component" value="Chromosome"/>
</dbReference>
<evidence type="ECO:0000313" key="2">
    <source>
        <dbReference type="Proteomes" id="UP000268870"/>
    </source>
</evidence>
<gene>
    <name evidence="1" type="ORF">NCTC8184_01223</name>
</gene>
<reference evidence="1 2" key="1">
    <citation type="submission" date="2018-12" db="EMBL/GenBank/DDBJ databases">
        <authorList>
            <consortium name="Pathogen Informatics"/>
        </authorList>
    </citation>
    <scope>NUCLEOTIDE SEQUENCE [LARGE SCALE GENOMIC DNA]</scope>
    <source>
        <strain evidence="1 2">NCTC8184</strain>
    </source>
</reference>
<sequence length="105" mass="12337">MNYNITVFNRPVMTLSDLRRLGRQGGAVFILDNGRQADIRPYYAITRTRQWQRGHWNYQEEILRFHVIYSAILTVKRKHLIIAEKINRGGEKLLVLTGVGYHRPS</sequence>
<proteinExistence type="predicted"/>
<organism evidence="1 2">
    <name type="scientific">Streptococcus agalactiae</name>
    <dbReference type="NCBI Taxonomy" id="1311"/>
    <lineage>
        <taxon>Bacteria</taxon>
        <taxon>Bacillati</taxon>
        <taxon>Bacillota</taxon>
        <taxon>Bacilli</taxon>
        <taxon>Lactobacillales</taxon>
        <taxon>Streptococcaceae</taxon>
        <taxon>Streptococcus</taxon>
    </lineage>
</organism>
<protein>
    <submittedName>
        <fullName evidence="1">Uncharacterized protein</fullName>
    </submittedName>
</protein>
<dbReference type="AlphaFoldDB" id="A0AB38VMP5"/>
<accession>A0AB38VMP5</accession>
<name>A0AB38VMP5_STRAG</name>
<dbReference type="RefSeq" id="WP_115356713.1">
    <property type="nucleotide sequence ID" value="NZ_LR134265.1"/>
</dbReference>